<gene>
    <name evidence="1" type="ORF">GCM10023156_53120</name>
</gene>
<dbReference type="EMBL" id="BAABGA010000074">
    <property type="protein sequence ID" value="GAA4465405.1"/>
    <property type="molecule type" value="Genomic_DNA"/>
</dbReference>
<accession>A0ABP8NDI3</accession>
<comment type="caution">
    <text evidence="1">The sequence shown here is derived from an EMBL/GenBank/DDBJ whole genome shotgun (WGS) entry which is preliminary data.</text>
</comment>
<keyword evidence="2" id="KW-1185">Reference proteome</keyword>
<organism evidence="1 2">
    <name type="scientific">Novipirellula rosea</name>
    <dbReference type="NCBI Taxonomy" id="1031540"/>
    <lineage>
        <taxon>Bacteria</taxon>
        <taxon>Pseudomonadati</taxon>
        <taxon>Planctomycetota</taxon>
        <taxon>Planctomycetia</taxon>
        <taxon>Pirellulales</taxon>
        <taxon>Pirellulaceae</taxon>
        <taxon>Novipirellula</taxon>
    </lineage>
</organism>
<name>A0ABP8NDI3_9BACT</name>
<protein>
    <submittedName>
        <fullName evidence="1">Uncharacterized protein</fullName>
    </submittedName>
</protein>
<proteinExistence type="predicted"/>
<dbReference type="RefSeq" id="WP_345326833.1">
    <property type="nucleotide sequence ID" value="NZ_BAABGA010000074.1"/>
</dbReference>
<dbReference type="Proteomes" id="UP001500840">
    <property type="component" value="Unassembled WGS sequence"/>
</dbReference>
<evidence type="ECO:0000313" key="2">
    <source>
        <dbReference type="Proteomes" id="UP001500840"/>
    </source>
</evidence>
<evidence type="ECO:0000313" key="1">
    <source>
        <dbReference type="EMBL" id="GAA4465405.1"/>
    </source>
</evidence>
<sequence length="73" mass="8094">MAKANRRTTSQDEIRARIQQIDEILASGVESVTTAGTTTKINADSLRKERAQLRQQVRGNRNSLFTPIHTSGV</sequence>
<reference evidence="2" key="1">
    <citation type="journal article" date="2019" name="Int. J. Syst. Evol. Microbiol.">
        <title>The Global Catalogue of Microorganisms (GCM) 10K type strain sequencing project: providing services to taxonomists for standard genome sequencing and annotation.</title>
        <authorList>
            <consortium name="The Broad Institute Genomics Platform"/>
            <consortium name="The Broad Institute Genome Sequencing Center for Infectious Disease"/>
            <person name="Wu L."/>
            <person name="Ma J."/>
        </authorList>
    </citation>
    <scope>NUCLEOTIDE SEQUENCE [LARGE SCALE GENOMIC DNA]</scope>
    <source>
        <strain evidence="2">JCM 17759</strain>
    </source>
</reference>